<reference evidence="2" key="3">
    <citation type="submission" date="2023-08" db="EMBL/GenBank/DDBJ databases">
        <authorList>
            <person name="Sun Q."/>
            <person name="Ohkuma M."/>
        </authorList>
    </citation>
    <scope>NUCLEOTIDE SEQUENCE</scope>
    <source>
        <strain evidence="2">JCM 4205</strain>
    </source>
</reference>
<dbReference type="EMBL" id="CP023693">
    <property type="protein sequence ID" value="QEV30955.1"/>
    <property type="molecule type" value="Genomic_DNA"/>
</dbReference>
<feature type="region of interest" description="Disordered" evidence="1">
    <location>
        <begin position="50"/>
        <end position="75"/>
    </location>
</feature>
<sequence>MHQRESTGPAADSIPIYTALVRERGDVPAQVRQAADECLRMAERAVDFSSLHAGRTSPPSAGWTPWQRVPGPQQH</sequence>
<evidence type="ECO:0000256" key="1">
    <source>
        <dbReference type="SAM" id="MobiDB-lite"/>
    </source>
</evidence>
<organism evidence="2 5">
    <name type="scientific">Streptomyces cinereoruber</name>
    <dbReference type="NCBI Taxonomy" id="67260"/>
    <lineage>
        <taxon>Bacteria</taxon>
        <taxon>Bacillati</taxon>
        <taxon>Actinomycetota</taxon>
        <taxon>Actinomycetes</taxon>
        <taxon>Kitasatosporales</taxon>
        <taxon>Streptomycetaceae</taxon>
        <taxon>Streptomyces</taxon>
    </lineage>
</organism>
<evidence type="ECO:0000313" key="5">
    <source>
        <dbReference type="Proteomes" id="UP000642014"/>
    </source>
</evidence>
<name>A0AAV4KI77_9ACTN</name>
<reference evidence="2 5" key="1">
    <citation type="journal article" date="2014" name="Int. J. Syst. Evol. Microbiol.">
        <title>Complete genome sequence of Corynebacterium casei LMG S-19264T (=DSM 44701T), isolated from a smear-ripened cheese.</title>
        <authorList>
            <consortium name="US DOE Joint Genome Institute (JGI-PGF)"/>
            <person name="Walter F."/>
            <person name="Albersmeier A."/>
            <person name="Kalinowski J."/>
            <person name="Ruckert C."/>
        </authorList>
    </citation>
    <scope>NUCLEOTIDE SEQUENCE [LARGE SCALE GENOMIC DNA]</scope>
    <source>
        <strain evidence="2 5">JCM 4205</strain>
    </source>
</reference>
<proteinExistence type="predicted"/>
<protein>
    <submittedName>
        <fullName evidence="2">Uncharacterized protein</fullName>
    </submittedName>
</protein>
<evidence type="ECO:0000313" key="3">
    <source>
        <dbReference type="EMBL" id="QEV30955.1"/>
    </source>
</evidence>
<evidence type="ECO:0000313" key="4">
    <source>
        <dbReference type="Proteomes" id="UP000326029"/>
    </source>
</evidence>
<dbReference type="Proteomes" id="UP000326029">
    <property type="component" value="Chromosome"/>
</dbReference>
<gene>
    <name evidence="3" type="ORF">CP977_01100</name>
    <name evidence="2" type="ORF">GCM10010497_23660</name>
</gene>
<dbReference type="Proteomes" id="UP000642014">
    <property type="component" value="Unassembled WGS sequence"/>
</dbReference>
<dbReference type="EMBL" id="BMSJ01000003">
    <property type="protein sequence ID" value="GGR20626.1"/>
    <property type="molecule type" value="Genomic_DNA"/>
</dbReference>
<keyword evidence="4" id="KW-1185">Reference proteome</keyword>
<accession>A0AAV4KI77</accession>
<evidence type="ECO:0000313" key="2">
    <source>
        <dbReference type="EMBL" id="GGR20626.1"/>
    </source>
</evidence>
<reference evidence="3 4" key="2">
    <citation type="submission" date="2017-09" db="EMBL/GenBank/DDBJ databases">
        <authorList>
            <person name="Lee N."/>
            <person name="Cho B.-K."/>
        </authorList>
    </citation>
    <scope>NUCLEOTIDE SEQUENCE [LARGE SCALE GENOMIC DNA]</scope>
    <source>
        <strain evidence="3 4">ATCC 19740</strain>
    </source>
</reference>
<dbReference type="AlphaFoldDB" id="A0AAV4KI77"/>